<dbReference type="Proteomes" id="UP000321261">
    <property type="component" value="Unassembled WGS sequence"/>
</dbReference>
<evidence type="ECO:0000259" key="1">
    <source>
        <dbReference type="PROSITE" id="PS50943"/>
    </source>
</evidence>
<protein>
    <submittedName>
        <fullName evidence="2">Helix-turn-helix protein</fullName>
    </submittedName>
</protein>
<dbReference type="PANTHER" id="PTHR35010:SF2">
    <property type="entry name" value="BLL4672 PROTEIN"/>
    <property type="match status" value="1"/>
</dbReference>
<evidence type="ECO:0000313" key="2">
    <source>
        <dbReference type="EMBL" id="TWF80366.1"/>
    </source>
</evidence>
<feature type="domain" description="HTH cro/C1-type" evidence="1">
    <location>
        <begin position="77"/>
        <end position="124"/>
    </location>
</feature>
<reference evidence="2 3" key="1">
    <citation type="submission" date="2019-06" db="EMBL/GenBank/DDBJ databases">
        <title>Sequencing the genomes of 1000 actinobacteria strains.</title>
        <authorList>
            <person name="Klenk H.-P."/>
        </authorList>
    </citation>
    <scope>NUCLEOTIDE SEQUENCE [LARGE SCALE GENOMIC DNA]</scope>
    <source>
        <strain evidence="2 3">DSM 45671</strain>
    </source>
</reference>
<dbReference type="InterPro" id="IPR010982">
    <property type="entry name" value="Lambda_DNA-bd_dom_sf"/>
</dbReference>
<dbReference type="PANTHER" id="PTHR35010">
    <property type="entry name" value="BLL4672 PROTEIN-RELATED"/>
    <property type="match status" value="1"/>
</dbReference>
<name>A0A561SZR7_9PSEU</name>
<dbReference type="InterPro" id="IPR001387">
    <property type="entry name" value="Cro/C1-type_HTH"/>
</dbReference>
<dbReference type="Pfam" id="PF17765">
    <property type="entry name" value="MLTR_LBD"/>
    <property type="match status" value="1"/>
</dbReference>
<comment type="caution">
    <text evidence="2">The sequence shown here is derived from an EMBL/GenBank/DDBJ whole genome shotgun (WGS) entry which is preliminary data.</text>
</comment>
<dbReference type="InterPro" id="IPR041413">
    <property type="entry name" value="MLTR_LBD"/>
</dbReference>
<proteinExistence type="predicted"/>
<gene>
    <name evidence="2" type="ORF">FHX44_116309</name>
</gene>
<dbReference type="SUPFAM" id="SSF47413">
    <property type="entry name" value="lambda repressor-like DNA-binding domains"/>
    <property type="match status" value="1"/>
</dbReference>
<dbReference type="OrthoDB" id="3608749at2"/>
<dbReference type="AlphaFoldDB" id="A0A561SZR7"/>
<sequence length="334" mass="36625">MRAGPRAASPTSNHRSQLSGNRWVFARAGAPWLRTQAPGRVAEVNLVELGAFLKSRRDRVRPGDVGLPAGPRRRVPGLRRDEVAQLAGASVDYYIELERGAGAQPSEQMLAALARALRLSRDARDHLFSLAGRPLPAPGGPADHVHPGMLDLLHRMHGTPAQVVTDLRVMLVQNRLAAALLGPPPTTTGWTASFLYRWFTDPASRAIYPAEDHDEHARSFVADLRAAMARRGGDDPEVAALIADLTARSPEFAQHWARHDVGFRRHDRKRIVHPELGLLEVNCLSLFSEDGTQRLLWFTPAVGTDSVAKLELLAVVGTQRLLPRSGDELVEGDR</sequence>
<dbReference type="PROSITE" id="PS50943">
    <property type="entry name" value="HTH_CROC1"/>
    <property type="match status" value="1"/>
</dbReference>
<dbReference type="GO" id="GO:0003677">
    <property type="term" value="F:DNA binding"/>
    <property type="evidence" value="ECO:0007669"/>
    <property type="project" value="InterPro"/>
</dbReference>
<dbReference type="SMART" id="SM00530">
    <property type="entry name" value="HTH_XRE"/>
    <property type="match status" value="1"/>
</dbReference>
<dbReference type="Pfam" id="PF13560">
    <property type="entry name" value="HTH_31"/>
    <property type="match status" value="1"/>
</dbReference>
<accession>A0A561SZR7</accession>
<dbReference type="Gene3D" id="3.30.450.180">
    <property type="match status" value="1"/>
</dbReference>
<keyword evidence="3" id="KW-1185">Reference proteome</keyword>
<dbReference type="EMBL" id="VIWU01000001">
    <property type="protein sequence ID" value="TWF80366.1"/>
    <property type="molecule type" value="Genomic_DNA"/>
</dbReference>
<organism evidence="2 3">
    <name type="scientific">Pseudonocardia hierapolitana</name>
    <dbReference type="NCBI Taxonomy" id="1128676"/>
    <lineage>
        <taxon>Bacteria</taxon>
        <taxon>Bacillati</taxon>
        <taxon>Actinomycetota</taxon>
        <taxon>Actinomycetes</taxon>
        <taxon>Pseudonocardiales</taxon>
        <taxon>Pseudonocardiaceae</taxon>
        <taxon>Pseudonocardia</taxon>
    </lineage>
</organism>
<dbReference type="Gene3D" id="1.10.260.40">
    <property type="entry name" value="lambda repressor-like DNA-binding domains"/>
    <property type="match status" value="1"/>
</dbReference>
<evidence type="ECO:0000313" key="3">
    <source>
        <dbReference type="Proteomes" id="UP000321261"/>
    </source>
</evidence>